<name>A0A4P2Q6I6_SORCE</name>
<reference evidence="2 3" key="1">
    <citation type="submission" date="2015-09" db="EMBL/GenBank/DDBJ databases">
        <title>Sorangium comparison.</title>
        <authorList>
            <person name="Zaburannyi N."/>
            <person name="Bunk B."/>
            <person name="Overmann J."/>
            <person name="Mueller R."/>
        </authorList>
    </citation>
    <scope>NUCLEOTIDE SEQUENCE [LARGE SCALE GENOMIC DNA]</scope>
    <source>
        <strain evidence="2 3">So ceGT47</strain>
    </source>
</reference>
<evidence type="ECO:0000256" key="1">
    <source>
        <dbReference type="SAM" id="SignalP"/>
    </source>
</evidence>
<accession>A0A4P2Q6I6</accession>
<keyword evidence="1" id="KW-0732">Signal</keyword>
<dbReference type="InterPro" id="IPR008869">
    <property type="entry name" value="MlaC/ttg2D"/>
</dbReference>
<feature type="chain" id="PRO_5020661236" description="Organic solvent ABC transporter" evidence="1">
    <location>
        <begin position="29"/>
        <end position="201"/>
    </location>
</feature>
<dbReference type="RefSeq" id="WP_242515300.1">
    <property type="nucleotide sequence ID" value="NZ_CP012670.1"/>
</dbReference>
<proteinExistence type="predicted"/>
<feature type="signal peptide" evidence="1">
    <location>
        <begin position="1"/>
        <end position="28"/>
    </location>
</feature>
<evidence type="ECO:0000313" key="3">
    <source>
        <dbReference type="Proteomes" id="UP000295781"/>
    </source>
</evidence>
<dbReference type="InterPro" id="IPR042245">
    <property type="entry name" value="Tgt2/MlaC_sf"/>
</dbReference>
<evidence type="ECO:0000313" key="2">
    <source>
        <dbReference type="EMBL" id="AUX25097.1"/>
    </source>
</evidence>
<dbReference type="Gene3D" id="3.10.450.710">
    <property type="entry name" value="Tgt2/MlaC"/>
    <property type="match status" value="1"/>
</dbReference>
<dbReference type="PANTHER" id="PTHR36573">
    <property type="entry name" value="INTERMEMBRANE PHOSPHOLIPID TRANSPORT SYSTEM BINDING PROTEIN MLAC"/>
    <property type="match status" value="1"/>
</dbReference>
<organism evidence="2 3">
    <name type="scientific">Sorangium cellulosum</name>
    <name type="common">Polyangium cellulosum</name>
    <dbReference type="NCBI Taxonomy" id="56"/>
    <lineage>
        <taxon>Bacteria</taxon>
        <taxon>Pseudomonadati</taxon>
        <taxon>Myxococcota</taxon>
        <taxon>Polyangia</taxon>
        <taxon>Polyangiales</taxon>
        <taxon>Polyangiaceae</taxon>
        <taxon>Sorangium</taxon>
    </lineage>
</organism>
<dbReference type="AlphaFoldDB" id="A0A4P2Q6I6"/>
<evidence type="ECO:0008006" key="4">
    <source>
        <dbReference type="Google" id="ProtNLM"/>
    </source>
</evidence>
<dbReference type="EMBL" id="CP012670">
    <property type="protein sequence ID" value="AUX25097.1"/>
    <property type="molecule type" value="Genomic_DNA"/>
</dbReference>
<dbReference type="Pfam" id="PF05494">
    <property type="entry name" value="MlaC"/>
    <property type="match status" value="1"/>
</dbReference>
<gene>
    <name evidence="2" type="ORF">SOCEGT47_056400</name>
</gene>
<sequence>MTRRMNHLFAATFSLLALTLGQVSPASAGPATDVVKAKQTALFDLLKRGGGESQKKIGVIFDEMLDYDTLAERSLGSEWAARSDAEKRQFTELLKQLVRRSYERNLKKTLNFNIEYLGEKESNGALTVKTRAVSRTDAREEPVEIAYKLARSGDTWRVQDIITEGVSLVGSYRAQFTKIIKKDGFPALIQKMKDKLAKGDV</sequence>
<dbReference type="PANTHER" id="PTHR36573:SF1">
    <property type="entry name" value="INTERMEMBRANE PHOSPHOLIPID TRANSPORT SYSTEM BINDING PROTEIN MLAC"/>
    <property type="match status" value="1"/>
</dbReference>
<dbReference type="Proteomes" id="UP000295781">
    <property type="component" value="Chromosome"/>
</dbReference>
<protein>
    <recommendedName>
        <fullName evidence="4">Organic solvent ABC transporter</fullName>
    </recommendedName>
</protein>